<dbReference type="Gene3D" id="3.40.50.150">
    <property type="entry name" value="Vaccinia Virus protein VP39"/>
    <property type="match status" value="1"/>
</dbReference>
<reference evidence="1 2" key="1">
    <citation type="journal article" date="2010" name="Cell Res.">
        <title>Complete genome sequence of the rifamycin SV-producing Amycolatopsis mediterranei U32 revealed its genetic characteristics in phylogeny and metabolism.</title>
        <authorList>
            <person name="Zhao W."/>
            <person name="Zhong Y."/>
            <person name="Yuan H."/>
            <person name="Wang J."/>
            <person name="Zheng H."/>
            <person name="Wang Y."/>
            <person name="Cen X."/>
            <person name="Xu F."/>
            <person name="Bai J."/>
            <person name="Han X."/>
            <person name="Lu G."/>
            <person name="Zhu Y."/>
            <person name="Shao Z."/>
            <person name="Yan H."/>
            <person name="Li C."/>
            <person name="Peng N."/>
            <person name="Zhang Z."/>
            <person name="Zhang Y."/>
            <person name="Lin W."/>
            <person name="Fan Y."/>
            <person name="Qin Z."/>
            <person name="Hu Y."/>
            <person name="Zhu B."/>
            <person name="Wang S."/>
            <person name="Ding X."/>
            <person name="Zhao G.P."/>
        </authorList>
    </citation>
    <scope>NUCLEOTIDE SEQUENCE [LARGE SCALE GENOMIC DNA]</scope>
    <source>
        <strain evidence="2">U-32</strain>
    </source>
</reference>
<dbReference type="HOGENOM" id="CLU_1976918_0_0_11"/>
<name>A0A0H3DDP2_AMYMU</name>
<keyword evidence="1" id="KW-0489">Methyltransferase</keyword>
<dbReference type="OrthoDB" id="9773060at2"/>
<dbReference type="GO" id="GO:0032259">
    <property type="term" value="P:methylation"/>
    <property type="evidence" value="ECO:0007669"/>
    <property type="project" value="UniProtKB-KW"/>
</dbReference>
<organism evidence="1 2">
    <name type="scientific">Amycolatopsis mediterranei (strain U-32)</name>
    <dbReference type="NCBI Taxonomy" id="749927"/>
    <lineage>
        <taxon>Bacteria</taxon>
        <taxon>Bacillati</taxon>
        <taxon>Actinomycetota</taxon>
        <taxon>Actinomycetes</taxon>
        <taxon>Pseudonocardiales</taxon>
        <taxon>Pseudonocardiaceae</taxon>
        <taxon>Amycolatopsis</taxon>
    </lineage>
</organism>
<dbReference type="Proteomes" id="UP000000328">
    <property type="component" value="Chromosome"/>
</dbReference>
<accession>A0A0H3DDP2</accession>
<dbReference type="REBASE" id="26924">
    <property type="entry name" value="M.Ame32ORF7088P"/>
</dbReference>
<dbReference type="GO" id="GO:0008168">
    <property type="term" value="F:methyltransferase activity"/>
    <property type="evidence" value="ECO:0007669"/>
    <property type="project" value="UniProtKB-KW"/>
</dbReference>
<dbReference type="eggNOG" id="COG0863">
    <property type="taxonomic scope" value="Bacteria"/>
</dbReference>
<proteinExistence type="predicted"/>
<evidence type="ECO:0000313" key="2">
    <source>
        <dbReference type="Proteomes" id="UP000000328"/>
    </source>
</evidence>
<gene>
    <name evidence="1" type="ordered locus">AMED_7088</name>
</gene>
<protein>
    <submittedName>
        <fullName evidence="1">Site-specific DNA-methyltransferase</fullName>
    </submittedName>
</protein>
<dbReference type="AlphaFoldDB" id="A0A0H3DDP2"/>
<dbReference type="InterPro" id="IPR029063">
    <property type="entry name" value="SAM-dependent_MTases_sf"/>
</dbReference>
<sequence length="126" mass="14036">MAWLIVDAHKASDLCWRVAFALQEDGWLLRNALIVEQVPETASYETVFLFARTTRYYFDLDAIGTTTRKNPGDVWPAQDVLEKCIAAGCPHEGVVADPFGWSADVGAAARRVGRHYVELRPQRSAA</sequence>
<dbReference type="SUPFAM" id="SSF53335">
    <property type="entry name" value="S-adenosyl-L-methionine-dependent methyltransferases"/>
    <property type="match status" value="1"/>
</dbReference>
<keyword evidence="1" id="KW-0808">Transferase</keyword>
<evidence type="ECO:0000313" key="1">
    <source>
        <dbReference type="EMBL" id="ADJ48806.1"/>
    </source>
</evidence>
<dbReference type="EMBL" id="CP002000">
    <property type="protein sequence ID" value="ADJ48806.1"/>
    <property type="molecule type" value="Genomic_DNA"/>
</dbReference>
<dbReference type="KEGG" id="amd:AMED_7088"/>